<dbReference type="Proteomes" id="UP000719412">
    <property type="component" value="Unassembled WGS sequence"/>
</dbReference>
<dbReference type="GO" id="GO:0007635">
    <property type="term" value="P:chemosensory behavior"/>
    <property type="evidence" value="ECO:0007669"/>
    <property type="project" value="TreeGrafter"/>
</dbReference>
<keyword evidence="4 8" id="KW-1133">Transmembrane helix</keyword>
<evidence type="ECO:0000256" key="7">
    <source>
        <dbReference type="ARBA" id="ARBA00023224"/>
    </source>
</evidence>
<name>A0A8J6HLK2_TENMO</name>
<dbReference type="GO" id="GO:0008049">
    <property type="term" value="P:male courtship behavior"/>
    <property type="evidence" value="ECO:0007669"/>
    <property type="project" value="TreeGrafter"/>
</dbReference>
<comment type="subcellular location">
    <subcellularLocation>
        <location evidence="1 8">Cell membrane</location>
        <topology evidence="1 8">Multi-pass membrane protein</topology>
    </subcellularLocation>
</comment>
<dbReference type="GO" id="GO:0030425">
    <property type="term" value="C:dendrite"/>
    <property type="evidence" value="ECO:0007669"/>
    <property type="project" value="TreeGrafter"/>
</dbReference>
<evidence type="ECO:0000256" key="8">
    <source>
        <dbReference type="RuleBase" id="RU363108"/>
    </source>
</evidence>
<organism evidence="9 10">
    <name type="scientific">Tenebrio molitor</name>
    <name type="common">Yellow mealworm beetle</name>
    <dbReference type="NCBI Taxonomy" id="7067"/>
    <lineage>
        <taxon>Eukaryota</taxon>
        <taxon>Metazoa</taxon>
        <taxon>Ecdysozoa</taxon>
        <taxon>Arthropoda</taxon>
        <taxon>Hexapoda</taxon>
        <taxon>Insecta</taxon>
        <taxon>Pterygota</taxon>
        <taxon>Neoptera</taxon>
        <taxon>Endopterygota</taxon>
        <taxon>Coleoptera</taxon>
        <taxon>Polyphaga</taxon>
        <taxon>Cucujiformia</taxon>
        <taxon>Tenebrionidae</taxon>
        <taxon>Tenebrio</taxon>
    </lineage>
</organism>
<dbReference type="GO" id="GO:0030424">
    <property type="term" value="C:axon"/>
    <property type="evidence" value="ECO:0007669"/>
    <property type="project" value="TreeGrafter"/>
</dbReference>
<reference evidence="9" key="2">
    <citation type="submission" date="2021-08" db="EMBL/GenBank/DDBJ databases">
        <authorList>
            <person name="Eriksson T."/>
        </authorList>
    </citation>
    <scope>NUCLEOTIDE SEQUENCE</scope>
    <source>
        <strain evidence="9">Stoneville</strain>
        <tissue evidence="9">Whole head</tissue>
    </source>
</reference>
<evidence type="ECO:0000313" key="10">
    <source>
        <dbReference type="Proteomes" id="UP000719412"/>
    </source>
</evidence>
<dbReference type="GO" id="GO:0043025">
    <property type="term" value="C:neuronal cell body"/>
    <property type="evidence" value="ECO:0007669"/>
    <property type="project" value="TreeGrafter"/>
</dbReference>
<dbReference type="GO" id="GO:0005886">
    <property type="term" value="C:plasma membrane"/>
    <property type="evidence" value="ECO:0007669"/>
    <property type="project" value="UniProtKB-SubCell"/>
</dbReference>
<comment type="function">
    <text evidence="8">Gustatory receptor which mediates acceptance or avoidance behavior, depending on its substrates.</text>
</comment>
<keyword evidence="7 8" id="KW-0807">Transducer</keyword>
<dbReference type="GO" id="GO:0007165">
    <property type="term" value="P:signal transduction"/>
    <property type="evidence" value="ECO:0007669"/>
    <property type="project" value="UniProtKB-KW"/>
</dbReference>
<feature type="transmembrane region" description="Helical" evidence="8">
    <location>
        <begin position="197"/>
        <end position="218"/>
    </location>
</feature>
<dbReference type="EMBL" id="JABDTM020020827">
    <property type="protein sequence ID" value="KAH0816855.1"/>
    <property type="molecule type" value="Genomic_DNA"/>
</dbReference>
<comment type="similarity">
    <text evidence="8">Belongs to the insect chemoreceptor superfamily. Gustatory receptor (GR) family.</text>
</comment>
<keyword evidence="2 8" id="KW-1003">Cell membrane</keyword>
<proteinExistence type="inferred from homology"/>
<evidence type="ECO:0000256" key="6">
    <source>
        <dbReference type="ARBA" id="ARBA00023170"/>
    </source>
</evidence>
<evidence type="ECO:0000256" key="2">
    <source>
        <dbReference type="ARBA" id="ARBA00022475"/>
    </source>
</evidence>
<keyword evidence="6 8" id="KW-0675">Receptor</keyword>
<evidence type="ECO:0000256" key="5">
    <source>
        <dbReference type="ARBA" id="ARBA00023136"/>
    </source>
</evidence>
<evidence type="ECO:0000256" key="1">
    <source>
        <dbReference type="ARBA" id="ARBA00004651"/>
    </source>
</evidence>
<gene>
    <name evidence="9" type="ORF">GEV33_005937</name>
</gene>
<keyword evidence="3 8" id="KW-0812">Transmembrane</keyword>
<accession>A0A8J6HLK2</accession>
<dbReference type="Pfam" id="PF08395">
    <property type="entry name" value="7tm_7"/>
    <property type="match status" value="1"/>
</dbReference>
<evidence type="ECO:0000256" key="3">
    <source>
        <dbReference type="ARBA" id="ARBA00022692"/>
    </source>
</evidence>
<feature type="transmembrane region" description="Helical" evidence="8">
    <location>
        <begin position="53"/>
        <end position="75"/>
    </location>
</feature>
<dbReference type="GO" id="GO:0050909">
    <property type="term" value="P:sensory perception of taste"/>
    <property type="evidence" value="ECO:0007669"/>
    <property type="project" value="InterPro"/>
</dbReference>
<comment type="caution">
    <text evidence="8">Lacks conserved residue(s) required for the propagation of feature annotation.</text>
</comment>
<dbReference type="AlphaFoldDB" id="A0A8J6HLK2"/>
<feature type="transmembrane region" description="Helical" evidence="8">
    <location>
        <begin position="90"/>
        <end position="111"/>
    </location>
</feature>
<protein>
    <recommendedName>
        <fullName evidence="8">Gustatory receptor</fullName>
    </recommendedName>
</protein>
<comment type="caution">
    <text evidence="9">The sequence shown here is derived from an EMBL/GenBank/DDBJ whole genome shotgun (WGS) entry which is preliminary data.</text>
</comment>
<dbReference type="PANTHER" id="PTHR21143:SF104">
    <property type="entry name" value="GUSTATORY RECEPTOR 8A-RELATED"/>
    <property type="match status" value="1"/>
</dbReference>
<evidence type="ECO:0000313" key="9">
    <source>
        <dbReference type="EMBL" id="KAH0816855.1"/>
    </source>
</evidence>
<feature type="transmembrane region" description="Helical" evidence="8">
    <location>
        <begin position="162"/>
        <end position="185"/>
    </location>
</feature>
<sequence length="304" mass="35524">MAYIVETVLDGFNFYTMITLNFSKRSLWFDLFRNLSKKIKVESSGGKKLSGKISFFVSNAIYGVFLGYCSCLWFTHIQWSFFARYGLRELQIYVQFFFKLLTNEILNMFLVRYKRLNSLLKTHLSYRRRLKNISKTIPLKLVRQTVTHMIFLRTTQEMFNDLFGWPLLLIVAYTTVQFLNAILFMFSDVPFSPSETFILLGGRFATITVVTVRMILLCDDVSREARKIFLQVYQIRWLFEDASPKQRKELYELTEVVGENLPEFTAAGFFHIGRSNLLSVLETSASFLMVVLQFSIGQNKDKGQ</sequence>
<reference evidence="9" key="1">
    <citation type="journal article" date="2020" name="J Insects Food Feed">
        <title>The yellow mealworm (Tenebrio molitor) genome: a resource for the emerging insects as food and feed industry.</title>
        <authorList>
            <person name="Eriksson T."/>
            <person name="Andere A."/>
            <person name="Kelstrup H."/>
            <person name="Emery V."/>
            <person name="Picard C."/>
        </authorList>
    </citation>
    <scope>NUCLEOTIDE SEQUENCE</scope>
    <source>
        <strain evidence="9">Stoneville</strain>
        <tissue evidence="9">Whole head</tissue>
    </source>
</reference>
<dbReference type="PANTHER" id="PTHR21143">
    <property type="entry name" value="INVERTEBRATE GUSTATORY RECEPTOR"/>
    <property type="match status" value="1"/>
</dbReference>
<evidence type="ECO:0000256" key="4">
    <source>
        <dbReference type="ARBA" id="ARBA00022989"/>
    </source>
</evidence>
<keyword evidence="5 8" id="KW-0472">Membrane</keyword>
<dbReference type="InterPro" id="IPR013604">
    <property type="entry name" value="7TM_chemorcpt"/>
</dbReference>
<keyword evidence="10" id="KW-1185">Reference proteome</keyword>